<keyword evidence="2 3" id="KW-0175">Coiled coil</keyword>
<feature type="coiled-coil region" evidence="3">
    <location>
        <begin position="108"/>
        <end position="166"/>
    </location>
</feature>
<dbReference type="OrthoDB" id="9809385at2"/>
<accession>A0A418WCF1</accession>
<dbReference type="Gene3D" id="2.40.30.170">
    <property type="match status" value="1"/>
</dbReference>
<dbReference type="Proteomes" id="UP000284605">
    <property type="component" value="Unassembled WGS sequence"/>
</dbReference>
<sequence>MTRTLSPFVLLALILAGCGDNGGQVTVQGYAEGDFVTVAATAGGRLTARPVNRGDVVKAGDALFALDATAATASRDQAAASLAQAQADLADSLKGSRPTEVAAIDAQIAEARSALDLARIELARTQRLTATQVASRQGLDKAQATVEQAQARLEALEAQRDTATLGARDDRILAARAAVAAASATLADAEWQLAERQVTAPVAGIVSETIRDPGEVVAAGAPVLTLLPDDGTKIRFFLPETLLPKVAPGDTVRLACDGCPGDLAARVTYVAPKEEFTPPTVYTVTNRETFVYLVEARQSAGATRLRPGQPLDVTIGAP</sequence>
<dbReference type="SUPFAM" id="SSF111369">
    <property type="entry name" value="HlyD-like secretion proteins"/>
    <property type="match status" value="3"/>
</dbReference>
<dbReference type="AlphaFoldDB" id="A0A418WCF1"/>
<dbReference type="Gene3D" id="2.40.50.100">
    <property type="match status" value="1"/>
</dbReference>
<comment type="subcellular location">
    <subcellularLocation>
        <location evidence="1">Cell envelope</location>
    </subcellularLocation>
</comment>
<comment type="caution">
    <text evidence="5">The sequence shown here is derived from an EMBL/GenBank/DDBJ whole genome shotgun (WGS) entry which is preliminary data.</text>
</comment>
<dbReference type="EMBL" id="QYUK01000011">
    <property type="protein sequence ID" value="RJF87702.1"/>
    <property type="molecule type" value="Genomic_DNA"/>
</dbReference>
<gene>
    <name evidence="5" type="ORF">D3874_12280</name>
</gene>
<evidence type="ECO:0000313" key="6">
    <source>
        <dbReference type="Proteomes" id="UP000284605"/>
    </source>
</evidence>
<evidence type="ECO:0000259" key="4">
    <source>
        <dbReference type="Pfam" id="PF25881"/>
    </source>
</evidence>
<keyword evidence="6" id="KW-1185">Reference proteome</keyword>
<dbReference type="InterPro" id="IPR050465">
    <property type="entry name" value="UPF0194_transport"/>
</dbReference>
<dbReference type="InterPro" id="IPR059052">
    <property type="entry name" value="HH_YbhG-like"/>
</dbReference>
<dbReference type="PANTHER" id="PTHR32347:SF23">
    <property type="entry name" value="BLL5650 PROTEIN"/>
    <property type="match status" value="1"/>
</dbReference>
<evidence type="ECO:0000256" key="3">
    <source>
        <dbReference type="SAM" id="Coils"/>
    </source>
</evidence>
<protein>
    <submittedName>
        <fullName evidence="5">HlyD family efflux transporter periplasmic adaptor subunit</fullName>
    </submittedName>
</protein>
<evidence type="ECO:0000256" key="1">
    <source>
        <dbReference type="ARBA" id="ARBA00004196"/>
    </source>
</evidence>
<dbReference type="Gene3D" id="1.10.287.470">
    <property type="entry name" value="Helix hairpin bin"/>
    <property type="match status" value="2"/>
</dbReference>
<dbReference type="Pfam" id="PF25881">
    <property type="entry name" value="HH_YBHG"/>
    <property type="match status" value="1"/>
</dbReference>
<evidence type="ECO:0000313" key="5">
    <source>
        <dbReference type="EMBL" id="RJF87702.1"/>
    </source>
</evidence>
<reference evidence="5 6" key="1">
    <citation type="submission" date="2018-09" db="EMBL/GenBank/DDBJ databases">
        <authorList>
            <person name="Zhu H."/>
        </authorList>
    </citation>
    <scope>NUCLEOTIDE SEQUENCE [LARGE SCALE GENOMIC DNA]</scope>
    <source>
        <strain evidence="5 6">K1W22B-8</strain>
    </source>
</reference>
<dbReference type="GO" id="GO:0030313">
    <property type="term" value="C:cell envelope"/>
    <property type="evidence" value="ECO:0007669"/>
    <property type="project" value="UniProtKB-SubCell"/>
</dbReference>
<feature type="domain" description="YbhG-like alpha-helical hairpin" evidence="4">
    <location>
        <begin position="77"/>
        <end position="194"/>
    </location>
</feature>
<evidence type="ECO:0000256" key="2">
    <source>
        <dbReference type="ARBA" id="ARBA00023054"/>
    </source>
</evidence>
<organism evidence="5 6">
    <name type="scientific">Oleomonas cavernae</name>
    <dbReference type="NCBI Taxonomy" id="2320859"/>
    <lineage>
        <taxon>Bacteria</taxon>
        <taxon>Pseudomonadati</taxon>
        <taxon>Pseudomonadota</taxon>
        <taxon>Alphaproteobacteria</taxon>
        <taxon>Acetobacterales</taxon>
        <taxon>Acetobacteraceae</taxon>
        <taxon>Oleomonas</taxon>
    </lineage>
</organism>
<dbReference type="RefSeq" id="WP_119778338.1">
    <property type="nucleotide sequence ID" value="NZ_QYUK01000011.1"/>
</dbReference>
<dbReference type="PANTHER" id="PTHR32347">
    <property type="entry name" value="EFFLUX SYSTEM COMPONENT YKNX-RELATED"/>
    <property type="match status" value="1"/>
</dbReference>
<name>A0A418WCF1_9PROT</name>
<proteinExistence type="predicted"/>
<dbReference type="PROSITE" id="PS51257">
    <property type="entry name" value="PROKAR_LIPOPROTEIN"/>
    <property type="match status" value="1"/>
</dbReference>